<dbReference type="CDD" id="cd18095">
    <property type="entry name" value="SpoU-like_rRNA-MTase"/>
    <property type="match status" value="1"/>
</dbReference>
<reference evidence="4 5" key="1">
    <citation type="journal article" date="2021" name="Sci. Rep.">
        <title>The distribution of antibiotic resistance genes in chicken gut microbiota commensals.</title>
        <authorList>
            <person name="Juricova H."/>
            <person name="Matiasovicova J."/>
            <person name="Kubasova T."/>
            <person name="Cejkova D."/>
            <person name="Rychlik I."/>
        </authorList>
    </citation>
    <scope>NUCLEOTIDE SEQUENCE [LARGE SCALE GENOMIC DNA]</scope>
    <source>
        <strain evidence="4 5">An794</strain>
    </source>
</reference>
<dbReference type="GO" id="GO:0008168">
    <property type="term" value="F:methyltransferase activity"/>
    <property type="evidence" value="ECO:0007669"/>
    <property type="project" value="UniProtKB-KW"/>
</dbReference>
<dbReference type="SUPFAM" id="SSF75217">
    <property type="entry name" value="alpha/beta knot"/>
    <property type="match status" value="1"/>
</dbReference>
<dbReference type="PANTHER" id="PTHR43191:SF12">
    <property type="entry name" value="RRNA METHYLASE"/>
    <property type="match status" value="1"/>
</dbReference>
<dbReference type="PANTHER" id="PTHR43191">
    <property type="entry name" value="RRNA METHYLTRANSFERASE 3"/>
    <property type="match status" value="1"/>
</dbReference>
<sequence>MARVIRVSSLDDRRLDVYARLTEHQLRNRLEPGEATVIAESRLVVEVALECGARPRSFLVDERDLASSADVLARAGDDVDAYVLPHEEVSRLTGFRMTRGLMCALHRPSERTVGEVVSGARRVAVLEDLVDVANVGALFRSAAALGADAVVLSPRCADPLCRRALRVSMGCVLKLPWARATAGEWPEATLDGLRAQGFTVLALALTEGAVPLDDPSLRAGERRALVFGTEGTGLARRTLDACDRSVIIPMGRGVDSLNVAASSAVAFWQLFR</sequence>
<dbReference type="InterPro" id="IPR051259">
    <property type="entry name" value="rRNA_Methyltransferase"/>
</dbReference>
<dbReference type="Gene3D" id="3.40.1280.10">
    <property type="match status" value="1"/>
</dbReference>
<dbReference type="SUPFAM" id="SSF55315">
    <property type="entry name" value="L30e-like"/>
    <property type="match status" value="1"/>
</dbReference>
<evidence type="ECO:0000256" key="2">
    <source>
        <dbReference type="ARBA" id="ARBA00022679"/>
    </source>
</evidence>
<evidence type="ECO:0000313" key="4">
    <source>
        <dbReference type="EMBL" id="MBM6774773.1"/>
    </source>
</evidence>
<dbReference type="Proteomes" id="UP000712527">
    <property type="component" value="Unassembled WGS sequence"/>
</dbReference>
<dbReference type="InterPro" id="IPR001537">
    <property type="entry name" value="SpoU_MeTrfase"/>
</dbReference>
<evidence type="ECO:0000259" key="3">
    <source>
        <dbReference type="Pfam" id="PF00588"/>
    </source>
</evidence>
<evidence type="ECO:0000313" key="5">
    <source>
        <dbReference type="Proteomes" id="UP000712527"/>
    </source>
</evidence>
<dbReference type="EMBL" id="JACSNQ010000006">
    <property type="protein sequence ID" value="MBM6774773.1"/>
    <property type="molecule type" value="Genomic_DNA"/>
</dbReference>
<dbReference type="RefSeq" id="WP_204793123.1">
    <property type="nucleotide sequence ID" value="NZ_JACSNQ010000006.1"/>
</dbReference>
<protein>
    <submittedName>
        <fullName evidence="4">RNA methyltransferase</fullName>
    </submittedName>
</protein>
<organism evidence="4 5">
    <name type="scientific">Olsenella profusa</name>
    <dbReference type="NCBI Taxonomy" id="138595"/>
    <lineage>
        <taxon>Bacteria</taxon>
        <taxon>Bacillati</taxon>
        <taxon>Actinomycetota</taxon>
        <taxon>Coriobacteriia</taxon>
        <taxon>Coriobacteriales</taxon>
        <taxon>Atopobiaceae</taxon>
        <taxon>Olsenella</taxon>
    </lineage>
</organism>
<evidence type="ECO:0000256" key="1">
    <source>
        <dbReference type="ARBA" id="ARBA00022603"/>
    </source>
</evidence>
<keyword evidence="5" id="KW-1185">Reference proteome</keyword>
<accession>A0ABS2F2H8</accession>
<dbReference type="Pfam" id="PF00588">
    <property type="entry name" value="SpoU_methylase"/>
    <property type="match status" value="1"/>
</dbReference>
<dbReference type="InterPro" id="IPR029026">
    <property type="entry name" value="tRNA_m1G_MTases_N"/>
</dbReference>
<dbReference type="InterPro" id="IPR029064">
    <property type="entry name" value="Ribosomal_eL30-like_sf"/>
</dbReference>
<keyword evidence="2" id="KW-0808">Transferase</keyword>
<gene>
    <name evidence="4" type="ORF">H9X80_04350</name>
</gene>
<dbReference type="InterPro" id="IPR029028">
    <property type="entry name" value="Alpha/beta_knot_MTases"/>
</dbReference>
<comment type="caution">
    <text evidence="4">The sequence shown here is derived from an EMBL/GenBank/DDBJ whole genome shotgun (WGS) entry which is preliminary data.</text>
</comment>
<keyword evidence="1 4" id="KW-0489">Methyltransferase</keyword>
<dbReference type="GO" id="GO:0032259">
    <property type="term" value="P:methylation"/>
    <property type="evidence" value="ECO:0007669"/>
    <property type="project" value="UniProtKB-KW"/>
</dbReference>
<name>A0ABS2F2H8_9ACTN</name>
<feature type="domain" description="tRNA/rRNA methyltransferase SpoU type" evidence="3">
    <location>
        <begin position="123"/>
        <end position="267"/>
    </location>
</feature>
<proteinExistence type="predicted"/>